<proteinExistence type="predicted"/>
<dbReference type="RefSeq" id="WP_307235235.1">
    <property type="nucleotide sequence ID" value="NZ_JAUSUZ010000001.1"/>
</dbReference>
<reference evidence="2 3" key="1">
    <citation type="submission" date="2023-07" db="EMBL/GenBank/DDBJ databases">
        <title>Sequencing the genomes of 1000 actinobacteria strains.</title>
        <authorList>
            <person name="Klenk H.-P."/>
        </authorList>
    </citation>
    <scope>NUCLEOTIDE SEQUENCE [LARGE SCALE GENOMIC DNA]</scope>
    <source>
        <strain evidence="2 3">DSM 44709</strain>
    </source>
</reference>
<evidence type="ECO:0000313" key="3">
    <source>
        <dbReference type="Proteomes" id="UP001240236"/>
    </source>
</evidence>
<name>A0AAE3VUK4_9ACTN</name>
<feature type="compositionally biased region" description="Low complexity" evidence="1">
    <location>
        <begin position="69"/>
        <end position="82"/>
    </location>
</feature>
<dbReference type="EMBL" id="JAUSUZ010000001">
    <property type="protein sequence ID" value="MDQ0364101.1"/>
    <property type="molecule type" value="Genomic_DNA"/>
</dbReference>
<gene>
    <name evidence="2" type="ORF">J2S42_000770</name>
</gene>
<protein>
    <submittedName>
        <fullName evidence="2">Uncharacterized protein</fullName>
    </submittedName>
</protein>
<evidence type="ECO:0000313" key="2">
    <source>
        <dbReference type="EMBL" id="MDQ0364101.1"/>
    </source>
</evidence>
<feature type="region of interest" description="Disordered" evidence="1">
    <location>
        <begin position="192"/>
        <end position="229"/>
    </location>
</feature>
<feature type="region of interest" description="Disordered" evidence="1">
    <location>
        <begin position="120"/>
        <end position="141"/>
    </location>
</feature>
<evidence type="ECO:0000256" key="1">
    <source>
        <dbReference type="SAM" id="MobiDB-lite"/>
    </source>
</evidence>
<feature type="region of interest" description="Disordered" evidence="1">
    <location>
        <begin position="35"/>
        <end position="82"/>
    </location>
</feature>
<accession>A0AAE3VUK4</accession>
<keyword evidence="3" id="KW-1185">Reference proteome</keyword>
<comment type="caution">
    <text evidence="2">The sequence shown here is derived from an EMBL/GenBank/DDBJ whole genome shotgun (WGS) entry which is preliminary data.</text>
</comment>
<sequence length="229" mass="24130">MPDFFDRLAERARGVPAADPSWVRPRLPAAFERAPGLEIQEVEVDAPDGRAEPARIPPRVDAPRPVPVPRASEPPAAAAATPPVTVPVSVPVDVPVRPPVLPVPAPVAVTPVESVVERTVRSAGEATDSELAPVAASPVPSRPDFDLAPLAPLAARTVPPVPFDARGTAAEPTAARAPAAAAQPVIRVSIGRLEVSAAPEPPRDERRRPVPRPEPRISLDRYLSDREAP</sequence>
<organism evidence="2 3">
    <name type="scientific">Catenuloplanes indicus</name>
    <dbReference type="NCBI Taxonomy" id="137267"/>
    <lineage>
        <taxon>Bacteria</taxon>
        <taxon>Bacillati</taxon>
        <taxon>Actinomycetota</taxon>
        <taxon>Actinomycetes</taxon>
        <taxon>Micromonosporales</taxon>
        <taxon>Micromonosporaceae</taxon>
        <taxon>Catenuloplanes</taxon>
    </lineage>
</organism>
<feature type="compositionally biased region" description="Basic and acidic residues" evidence="1">
    <location>
        <begin position="201"/>
        <end position="229"/>
    </location>
</feature>
<dbReference type="Proteomes" id="UP001240236">
    <property type="component" value="Unassembled WGS sequence"/>
</dbReference>
<dbReference type="AlphaFoldDB" id="A0AAE3VUK4"/>